<sequence length="317" mass="34674">MPLTLDAIYEVIASAPTDLKIAARPDLMNERVVGQLLTLMEKKLTPENVSRALRVRDYWLVRFPGYPDKTRASVVEGMLARVGALSSGTLGRLFGSEMSWTPDLVYNGAITIVDCPQLKFGEAGRLATCLFKCSFTRDVQRRKVGLDTRPVFLWCDEVQYVLTSSDVMYATTARSSRCITVLLTQSISTLTAMLGGDMGAEAFVHSLLGNLRTKFFHSCEESRTCMYLAELAGHEFLPIPSWTVPTGVAGEGSPGPSASMGMQRIYRVEPSAIQALKTGGPANDFKVEAVVFRGGQPFANGKNFLKVTIDQRSGVIQ</sequence>
<evidence type="ECO:0000313" key="1">
    <source>
        <dbReference type="EMBL" id="VIP05345.1"/>
    </source>
</evidence>
<name>A0A6C2YX00_9BACT</name>
<organism evidence="1">
    <name type="scientific">Tuwongella immobilis</name>
    <dbReference type="NCBI Taxonomy" id="692036"/>
    <lineage>
        <taxon>Bacteria</taxon>
        <taxon>Pseudomonadati</taxon>
        <taxon>Planctomycetota</taxon>
        <taxon>Planctomycetia</taxon>
        <taxon>Gemmatales</taxon>
        <taxon>Gemmataceae</taxon>
        <taxon>Tuwongella</taxon>
    </lineage>
</organism>
<dbReference type="InParanoid" id="A0A6C2YX00"/>
<keyword evidence="2" id="KW-1185">Reference proteome</keyword>
<dbReference type="InterPro" id="IPR027417">
    <property type="entry name" value="P-loop_NTPase"/>
</dbReference>
<dbReference type="EMBL" id="LR593887">
    <property type="protein sequence ID" value="VTS08046.1"/>
    <property type="molecule type" value="Genomic_DNA"/>
</dbReference>
<evidence type="ECO:0000313" key="2">
    <source>
        <dbReference type="Proteomes" id="UP000464378"/>
    </source>
</evidence>
<dbReference type="Gene3D" id="3.40.50.300">
    <property type="entry name" value="P-loop containing nucleotide triphosphate hydrolases"/>
    <property type="match status" value="1"/>
</dbReference>
<dbReference type="Proteomes" id="UP000464378">
    <property type="component" value="Chromosome"/>
</dbReference>
<accession>A0A6C2YX00</accession>
<protein>
    <recommendedName>
        <fullName evidence="3">TraD/TraG TraM recognition site domain-containing protein</fullName>
    </recommendedName>
</protein>
<evidence type="ECO:0008006" key="3">
    <source>
        <dbReference type="Google" id="ProtNLM"/>
    </source>
</evidence>
<gene>
    <name evidence="1" type="ORF">GMBLW1_38480</name>
</gene>
<dbReference type="AlphaFoldDB" id="A0A6C2YX00"/>
<dbReference type="KEGG" id="tim:GMBLW1_38480"/>
<dbReference type="EMBL" id="LR586016">
    <property type="protein sequence ID" value="VIP05345.1"/>
    <property type="molecule type" value="Genomic_DNA"/>
</dbReference>
<dbReference type="SUPFAM" id="SSF52540">
    <property type="entry name" value="P-loop containing nucleoside triphosphate hydrolases"/>
    <property type="match status" value="1"/>
</dbReference>
<proteinExistence type="predicted"/>
<reference evidence="1" key="1">
    <citation type="submission" date="2019-04" db="EMBL/GenBank/DDBJ databases">
        <authorList>
            <consortium name="Science for Life Laboratories"/>
        </authorList>
    </citation>
    <scope>NUCLEOTIDE SEQUENCE</scope>
    <source>
        <strain evidence="1">MBLW1</strain>
    </source>
</reference>